<evidence type="ECO:0000313" key="2">
    <source>
        <dbReference type="Proteomes" id="UP000320431"/>
    </source>
</evidence>
<protein>
    <submittedName>
        <fullName evidence="1">Uncharacterized protein</fullName>
    </submittedName>
</protein>
<gene>
    <name evidence="1" type="ORF">FKV24_004000</name>
</gene>
<accession>A0A508AY09</accession>
<dbReference type="RefSeq" id="WP_141481416.1">
    <property type="nucleotide sequence ID" value="NZ_VICD02000053.1"/>
</dbReference>
<dbReference type="EMBL" id="VICD02000053">
    <property type="protein sequence ID" value="KAB8197015.1"/>
    <property type="molecule type" value="Genomic_DNA"/>
</dbReference>
<dbReference type="AlphaFoldDB" id="A0A508AY09"/>
<sequence>MISARLFKALAFAGITLVSTSAAASGVVTCNNCSSVGQAAKQGGDGLVIVTDFSNKRIWGFRNEYDRETGQFYPRPVSIPASIVDSHTKTMSMTDPAKAQVAIRQNDPGSNSFPFPPGFEGWNAHHIATDANMRGQFARALAAHYTGATTGSNTWNNLTVSLKSLALGWLGTMGRFDFVTITVYWSDGSKTVMRIDKDDVTTADYVPGESYDGDGNKIPDSSATGSGGGDYVGNYQFGSQDALNDWLYAAGQYGIPISGSRSSRMSCNWDGRTLSCHYY</sequence>
<organism evidence="1 2">
    <name type="scientific">Marilutibacter maris</name>
    <dbReference type="NCBI Taxonomy" id="1605891"/>
    <lineage>
        <taxon>Bacteria</taxon>
        <taxon>Pseudomonadati</taxon>
        <taxon>Pseudomonadota</taxon>
        <taxon>Gammaproteobacteria</taxon>
        <taxon>Lysobacterales</taxon>
        <taxon>Lysobacteraceae</taxon>
        <taxon>Marilutibacter</taxon>
    </lineage>
</organism>
<name>A0A508AY09_9GAMM</name>
<proteinExistence type="predicted"/>
<dbReference type="Proteomes" id="UP000320431">
    <property type="component" value="Unassembled WGS sequence"/>
</dbReference>
<comment type="caution">
    <text evidence="1">The sequence shown here is derived from an EMBL/GenBank/DDBJ whole genome shotgun (WGS) entry which is preliminary data.</text>
</comment>
<evidence type="ECO:0000313" key="1">
    <source>
        <dbReference type="EMBL" id="KAB8197015.1"/>
    </source>
</evidence>
<reference evidence="1 2" key="1">
    <citation type="submission" date="2019-10" db="EMBL/GenBank/DDBJ databases">
        <title>Lysobacter alkalisoli sp. nov., isolated from saline-alkaline soil.</title>
        <authorList>
            <person name="Sun J.-Q."/>
        </authorList>
    </citation>
    <scope>NUCLEOTIDE SEQUENCE [LARGE SCALE GENOMIC DNA]</scope>
    <source>
        <strain evidence="1 2">KCTC 42381</strain>
    </source>
</reference>